<protein>
    <submittedName>
        <fullName evidence="2">Uncharacterized protein</fullName>
    </submittedName>
</protein>
<feature type="compositionally biased region" description="Basic and acidic residues" evidence="1">
    <location>
        <begin position="100"/>
        <end position="116"/>
    </location>
</feature>
<feature type="region of interest" description="Disordered" evidence="1">
    <location>
        <begin position="43"/>
        <end position="67"/>
    </location>
</feature>
<evidence type="ECO:0000313" key="2">
    <source>
        <dbReference type="EMBL" id="QIW99281.1"/>
    </source>
</evidence>
<accession>A0A6H0XWY3</accession>
<reference evidence="2 3" key="1">
    <citation type="journal article" date="2016" name="Sci. Rep.">
        <title>Peltaster fructicola genome reveals evolution from an invasive phytopathogen to an ectophytic parasite.</title>
        <authorList>
            <person name="Xu C."/>
            <person name="Chen H."/>
            <person name="Gleason M.L."/>
            <person name="Xu J.R."/>
            <person name="Liu H."/>
            <person name="Zhang R."/>
            <person name="Sun G."/>
        </authorList>
    </citation>
    <scope>NUCLEOTIDE SEQUENCE [LARGE SCALE GENOMIC DNA]</scope>
    <source>
        <strain evidence="2 3">LNHT1506</strain>
    </source>
</reference>
<dbReference type="Proteomes" id="UP000503462">
    <property type="component" value="Chromosome 3"/>
</dbReference>
<name>A0A6H0XWY3_9PEZI</name>
<feature type="region of interest" description="Disordered" evidence="1">
    <location>
        <begin position="99"/>
        <end position="148"/>
    </location>
</feature>
<organism evidence="2 3">
    <name type="scientific">Peltaster fructicola</name>
    <dbReference type="NCBI Taxonomy" id="286661"/>
    <lineage>
        <taxon>Eukaryota</taxon>
        <taxon>Fungi</taxon>
        <taxon>Dikarya</taxon>
        <taxon>Ascomycota</taxon>
        <taxon>Pezizomycotina</taxon>
        <taxon>Dothideomycetes</taxon>
        <taxon>Dothideomycetes incertae sedis</taxon>
        <taxon>Peltaster</taxon>
    </lineage>
</organism>
<dbReference type="EMBL" id="CP051141">
    <property type="protein sequence ID" value="QIW99281.1"/>
    <property type="molecule type" value="Genomic_DNA"/>
</dbReference>
<evidence type="ECO:0000313" key="3">
    <source>
        <dbReference type="Proteomes" id="UP000503462"/>
    </source>
</evidence>
<sequence length="148" mass="15611">MSPAPSIGVVCTLAFRAARPCRARGAVIGVRRVVAQRGFADKATNDASKLPEAAGEVGPNMQQAEHVSEEAAKMAKIMGEKGPDIEGQGTPVQEILAEEPELKKSAPKVMKQDATGKRSFSTYARRMQPELTSARSVSISTSSAASRA</sequence>
<gene>
    <name evidence="2" type="ORF">AMS68_004799</name>
</gene>
<dbReference type="OrthoDB" id="9972728at2759"/>
<evidence type="ECO:0000256" key="1">
    <source>
        <dbReference type="SAM" id="MobiDB-lite"/>
    </source>
</evidence>
<keyword evidence="3" id="KW-1185">Reference proteome</keyword>
<feature type="compositionally biased region" description="Low complexity" evidence="1">
    <location>
        <begin position="132"/>
        <end position="148"/>
    </location>
</feature>
<dbReference type="AlphaFoldDB" id="A0A6H0XWY3"/>
<proteinExistence type="predicted"/>